<name>A0A174K524_9FIRM</name>
<gene>
    <name evidence="1" type="ORF">ERS852498_01104</name>
</gene>
<dbReference type="EMBL" id="CZAL01000005">
    <property type="protein sequence ID" value="CUP04545.1"/>
    <property type="molecule type" value="Genomic_DNA"/>
</dbReference>
<proteinExistence type="predicted"/>
<evidence type="ECO:0000313" key="2">
    <source>
        <dbReference type="Proteomes" id="UP000095709"/>
    </source>
</evidence>
<dbReference type="RefSeq" id="WP_055265921.1">
    <property type="nucleotide sequence ID" value="NZ_CZAL01000005.1"/>
</dbReference>
<accession>A0A174K524</accession>
<dbReference type="AlphaFoldDB" id="A0A174K524"/>
<reference evidence="1 2" key="1">
    <citation type="submission" date="2015-09" db="EMBL/GenBank/DDBJ databases">
        <authorList>
            <consortium name="Pathogen Informatics"/>
        </authorList>
    </citation>
    <scope>NUCLEOTIDE SEQUENCE [LARGE SCALE GENOMIC DNA]</scope>
    <source>
        <strain evidence="1 2">2789STDY5834885</strain>
    </source>
</reference>
<evidence type="ECO:0000313" key="1">
    <source>
        <dbReference type="EMBL" id="CUP04545.1"/>
    </source>
</evidence>
<sequence length="81" mass="9487">MLDRELTEAEKSARSLISKLPTEQLLDQWELTTEMAMTEAGAPVLRDWIMDELEKRNPEGFDKWLDDDECNDEDLRKFILG</sequence>
<organism evidence="1 2">
    <name type="scientific">Fusicatenibacter saccharivorans</name>
    <dbReference type="NCBI Taxonomy" id="1150298"/>
    <lineage>
        <taxon>Bacteria</taxon>
        <taxon>Bacillati</taxon>
        <taxon>Bacillota</taxon>
        <taxon>Clostridia</taxon>
        <taxon>Lachnospirales</taxon>
        <taxon>Lachnospiraceae</taxon>
        <taxon>Fusicatenibacter</taxon>
    </lineage>
</organism>
<dbReference type="Proteomes" id="UP000095709">
    <property type="component" value="Unassembled WGS sequence"/>
</dbReference>
<protein>
    <submittedName>
        <fullName evidence="1">Uncharacterized protein</fullName>
    </submittedName>
</protein>